<dbReference type="EMBL" id="UINC01005859">
    <property type="protein sequence ID" value="SVA24004.1"/>
    <property type="molecule type" value="Genomic_DNA"/>
</dbReference>
<dbReference type="InterPro" id="IPR009078">
    <property type="entry name" value="Ferritin-like_SF"/>
</dbReference>
<dbReference type="CDD" id="cd00657">
    <property type="entry name" value="Ferritin_like"/>
    <property type="match status" value="1"/>
</dbReference>
<protein>
    <recommendedName>
        <fullName evidence="2">Ferritin-like domain-containing protein</fullName>
    </recommendedName>
</protein>
<dbReference type="GO" id="GO:0016491">
    <property type="term" value="F:oxidoreductase activity"/>
    <property type="evidence" value="ECO:0007669"/>
    <property type="project" value="InterPro"/>
</dbReference>
<dbReference type="Gene3D" id="1.10.620.20">
    <property type="entry name" value="Ribonucleotide Reductase, subunit A"/>
    <property type="match status" value="1"/>
</dbReference>
<dbReference type="InterPro" id="IPR025859">
    <property type="entry name" value="AurF/CmlI"/>
</dbReference>
<evidence type="ECO:0000313" key="1">
    <source>
        <dbReference type="EMBL" id="SVA24004.1"/>
    </source>
</evidence>
<dbReference type="InterPro" id="IPR012348">
    <property type="entry name" value="RNR-like"/>
</dbReference>
<dbReference type="Pfam" id="PF11583">
    <property type="entry name" value="AurF"/>
    <property type="match status" value="1"/>
</dbReference>
<organism evidence="1">
    <name type="scientific">marine metagenome</name>
    <dbReference type="NCBI Taxonomy" id="408172"/>
    <lineage>
        <taxon>unclassified sequences</taxon>
        <taxon>metagenomes</taxon>
        <taxon>ecological metagenomes</taxon>
    </lineage>
</organism>
<proteinExistence type="predicted"/>
<feature type="non-terminal residue" evidence="1">
    <location>
        <position position="1"/>
    </location>
</feature>
<sequence length="346" mass="40861">VRQLHQYQSGSYMSKGDFEEIREIFQTPLIGSYNWDYTAADDRINRLYQLAKKRQWNVEIDIDWSEPWNMQDATMDDYVFFHEQLLGYAPYAQLSDEDQLDFQKKIDSWNMAQFLHGEQGALLVASQLCSCAPTYNAKLYAATQAYDEARHVEAFNKYIQTRQRAIYPVTIELKDLLDKILTDERWDLKFIGMQIIIEGLALGAFKTVAETHPDPLLCKMIEYIIKDESRHVTFGVNYLEDHIKNLSQEEIEERAQFAYEACVIMRNRLFATVVYEEFGWDVEETINYVRNVEFREQFQTFLFQRVMPNLKRVGMLTDNVRPKFEKMGVLQFENSPDDKDLDWSTI</sequence>
<gene>
    <name evidence="1" type="ORF">METZ01_LOCUS76858</name>
</gene>
<name>A0A381U7N0_9ZZZZ</name>
<accession>A0A381U7N0</accession>
<dbReference type="AlphaFoldDB" id="A0A381U7N0"/>
<dbReference type="SUPFAM" id="SSF47240">
    <property type="entry name" value="Ferritin-like"/>
    <property type="match status" value="1"/>
</dbReference>
<evidence type="ECO:0008006" key="2">
    <source>
        <dbReference type="Google" id="ProtNLM"/>
    </source>
</evidence>
<reference evidence="1" key="1">
    <citation type="submission" date="2018-05" db="EMBL/GenBank/DDBJ databases">
        <authorList>
            <person name="Lanie J.A."/>
            <person name="Ng W.-L."/>
            <person name="Kazmierczak K.M."/>
            <person name="Andrzejewski T.M."/>
            <person name="Davidsen T.M."/>
            <person name="Wayne K.J."/>
            <person name="Tettelin H."/>
            <person name="Glass J.I."/>
            <person name="Rusch D."/>
            <person name="Podicherti R."/>
            <person name="Tsui H.-C.T."/>
            <person name="Winkler M.E."/>
        </authorList>
    </citation>
    <scope>NUCLEOTIDE SEQUENCE</scope>
</reference>